<keyword evidence="2" id="KW-1185">Reference proteome</keyword>
<evidence type="ECO:0008006" key="3">
    <source>
        <dbReference type="Google" id="ProtNLM"/>
    </source>
</evidence>
<proteinExistence type="predicted"/>
<organism evidence="1 2">
    <name type="scientific">Vagococcus intermedius</name>
    <dbReference type="NCBI Taxonomy" id="2991418"/>
    <lineage>
        <taxon>Bacteria</taxon>
        <taxon>Bacillati</taxon>
        <taxon>Bacillota</taxon>
        <taxon>Bacilli</taxon>
        <taxon>Lactobacillales</taxon>
        <taxon>Enterococcaceae</taxon>
        <taxon>Vagococcus</taxon>
    </lineage>
</organism>
<accession>A0AAF0I6C2</accession>
<dbReference type="EMBL" id="CP110232">
    <property type="protein sequence ID" value="WEG73498.1"/>
    <property type="molecule type" value="Genomic_DNA"/>
</dbReference>
<dbReference type="PROSITE" id="PS51257">
    <property type="entry name" value="PROKAR_LIPOPROTEIN"/>
    <property type="match status" value="1"/>
</dbReference>
<dbReference type="RefSeq" id="WP_275469297.1">
    <property type="nucleotide sequence ID" value="NZ_CP110232.1"/>
</dbReference>
<evidence type="ECO:0000313" key="1">
    <source>
        <dbReference type="EMBL" id="WEG73498.1"/>
    </source>
</evidence>
<dbReference type="Proteomes" id="UP001179647">
    <property type="component" value="Chromosome"/>
</dbReference>
<evidence type="ECO:0000313" key="2">
    <source>
        <dbReference type="Proteomes" id="UP001179647"/>
    </source>
</evidence>
<dbReference type="AlphaFoldDB" id="A0AAF0I6C2"/>
<dbReference type="KEGG" id="vie:OL234_00900"/>
<sequence>MKNIKLVVISLTAFVLLSVLGGCGNKVSGEYTGYSTGDNGAKWRYVFDVKGSNVTFKTYNQLDTEMDSLKGKLNDDNSKIAWESEQTQECEFFEDRLVVSNGDVFYKKGSSKGKDLEKEWDNRKVLSDDELENNEDDESDGFYD</sequence>
<reference evidence="1" key="1">
    <citation type="submission" date="2022-10" db="EMBL/GenBank/DDBJ databases">
        <title>Vagococcus sp. isolated from poultry meat.</title>
        <authorList>
            <person name="Johansson P."/>
            <person name="Bjorkroth J."/>
        </authorList>
    </citation>
    <scope>NUCLEOTIDE SEQUENCE</scope>
    <source>
        <strain evidence="1">STAA11</strain>
    </source>
</reference>
<gene>
    <name evidence="1" type="ORF">OL234_00900</name>
</gene>
<name>A0AAF0I6C2_9ENTE</name>
<protein>
    <recommendedName>
        <fullName evidence="3">Lipoprotein</fullName>
    </recommendedName>
</protein>